<dbReference type="Proteomes" id="UP000467488">
    <property type="component" value="Chromosome"/>
</dbReference>
<reference evidence="1 2" key="1">
    <citation type="submission" date="2020-01" db="EMBL/GenBank/DDBJ databases">
        <title>Dynamics of blaIMP-6 dissemination in carbapenem resistant Enterobacteriacea isolated from regional surveillance in Osaka, Japan.</title>
        <authorList>
            <person name="Abe R."/>
            <person name="Akeda Y."/>
            <person name="Sugawara Y."/>
            <person name="Yamamoto N."/>
            <person name="Tomono K."/>
            <person name="Takeuchi D."/>
            <person name="Kawahara R."/>
            <person name="Hamada S."/>
        </authorList>
    </citation>
    <scope>NUCLEOTIDE SEQUENCE [LARGE SCALE GENOMIC DNA]</scope>
    <source>
        <strain evidence="1 2">E300</strain>
    </source>
</reference>
<proteinExistence type="predicted"/>
<protein>
    <submittedName>
        <fullName evidence="1">Uncharacterized protein</fullName>
    </submittedName>
</protein>
<dbReference type="AlphaFoldDB" id="A0A8S0FKM8"/>
<sequence>MRDGGGGFTFRQFAFRAVITCLIGRGIDLVQGLACLHIAAFSEIAIQYDPANLWANFGYTVSIGAAW</sequence>
<organism evidence="1 2">
    <name type="scientific">Escherichia coli</name>
    <dbReference type="NCBI Taxonomy" id="562"/>
    <lineage>
        <taxon>Bacteria</taxon>
        <taxon>Pseudomonadati</taxon>
        <taxon>Pseudomonadota</taxon>
        <taxon>Gammaproteobacteria</taxon>
        <taxon>Enterobacterales</taxon>
        <taxon>Enterobacteriaceae</taxon>
        <taxon>Escherichia</taxon>
    </lineage>
</organism>
<accession>A0A8S0FKM8</accession>
<gene>
    <name evidence="1" type="ORF">EIMP300_18360</name>
</gene>
<dbReference type="EMBL" id="AP022360">
    <property type="protein sequence ID" value="BBU80436.1"/>
    <property type="molecule type" value="Genomic_DNA"/>
</dbReference>
<evidence type="ECO:0000313" key="1">
    <source>
        <dbReference type="EMBL" id="BBU80436.1"/>
    </source>
</evidence>
<name>A0A8S0FKM8_ECOLX</name>
<evidence type="ECO:0000313" key="2">
    <source>
        <dbReference type="Proteomes" id="UP000467488"/>
    </source>
</evidence>